<sequence length="550" mass="61430">MDSDSISQDDETAFAAEDSESLDAFDPPASRFATFISHISRTVIHIFQSPNMLYVLTMERRITRYFLLHGLFVNFLLAGKILSSTYNAITMILGADLGDVIAIALLMICARVISRHFLQDWKADVGISDLLFSRVQKTIRFLVVLSILSFAFATWRLLSFLELTLDLCFWVLVCIAIMILHLPVLILDILLWFIVSYFMGSVILPQEDGLRAIPTSNMVASVKNEEDGEDSLSSRTVQGVPDTIFAGYESKSALMLTYKPWPHSSALAVPCTELTRAVSQEWRLCAISTMGMVTSGEDEEGVLLEVSAVSTQSASAMSPTLRSQTKSVNDDQESVTTDLPDILDLVRDIRAQRAGRRSSTPVPGPSALVTRRLSPPRTDPGIIFNGKIMPSKQYIVNGTTLGLYFGRTRAFAEVVRFKSKNTSKGAPPDTIFQRFVKLRSKFKDSSSADRLFEAIVVVDSHRYFVGGTYDKAWRDRNLVIGSVGCKEIYKGDIGIAFFAIHEPERFVESLPRYESEDKRRDVMCRVLTVFAINVRNHVDHGLPYKSLLRG</sequence>
<organism evidence="1 2">
    <name type="scientific">Lentinula aff. lateritia</name>
    <dbReference type="NCBI Taxonomy" id="2804960"/>
    <lineage>
        <taxon>Eukaryota</taxon>
        <taxon>Fungi</taxon>
        <taxon>Dikarya</taxon>
        <taxon>Basidiomycota</taxon>
        <taxon>Agaricomycotina</taxon>
        <taxon>Agaricomycetes</taxon>
        <taxon>Agaricomycetidae</taxon>
        <taxon>Agaricales</taxon>
        <taxon>Marasmiineae</taxon>
        <taxon>Omphalotaceae</taxon>
        <taxon>Lentinula</taxon>
    </lineage>
</organism>
<protein>
    <submittedName>
        <fullName evidence="1">Uncharacterized protein</fullName>
    </submittedName>
</protein>
<reference evidence="1" key="1">
    <citation type="submission" date="2022-09" db="EMBL/GenBank/DDBJ databases">
        <title>A Global Phylogenomic Analysis of the Shiitake Genus Lentinula.</title>
        <authorList>
            <consortium name="DOE Joint Genome Institute"/>
            <person name="Sierra-Patev S."/>
            <person name="Min B."/>
            <person name="Naranjo-Ortiz M."/>
            <person name="Looney B."/>
            <person name="Konkel Z."/>
            <person name="Slot J.C."/>
            <person name="Sakamoto Y."/>
            <person name="Steenwyk J.L."/>
            <person name="Rokas A."/>
            <person name="Carro J."/>
            <person name="Camarero S."/>
            <person name="Ferreira P."/>
            <person name="Molpeceres G."/>
            <person name="Ruiz-Duenas F.J."/>
            <person name="Serrano A."/>
            <person name="Henrissat B."/>
            <person name="Drula E."/>
            <person name="Hughes K.W."/>
            <person name="Mata J.L."/>
            <person name="Ishikawa N.K."/>
            <person name="Vargas-Isla R."/>
            <person name="Ushijima S."/>
            <person name="Smith C.A."/>
            <person name="Ahrendt S."/>
            <person name="Andreopoulos W."/>
            <person name="He G."/>
            <person name="Labutti K."/>
            <person name="Lipzen A."/>
            <person name="Ng V."/>
            <person name="Riley R."/>
            <person name="Sandor L."/>
            <person name="Barry K."/>
            <person name="Martinez A.T."/>
            <person name="Xiao Y."/>
            <person name="Gibbons J.G."/>
            <person name="Terashima K."/>
            <person name="Grigoriev I.V."/>
            <person name="Hibbett D.S."/>
        </authorList>
    </citation>
    <scope>NUCLEOTIDE SEQUENCE</scope>
    <source>
        <strain evidence="1">TMI1499</strain>
    </source>
</reference>
<proteinExistence type="predicted"/>
<keyword evidence="2" id="KW-1185">Reference proteome</keyword>
<dbReference type="EMBL" id="MU795108">
    <property type="protein sequence ID" value="KAJ3810311.1"/>
    <property type="molecule type" value="Genomic_DNA"/>
</dbReference>
<evidence type="ECO:0000313" key="1">
    <source>
        <dbReference type="EMBL" id="KAJ3810311.1"/>
    </source>
</evidence>
<evidence type="ECO:0000313" key="2">
    <source>
        <dbReference type="Proteomes" id="UP001163835"/>
    </source>
</evidence>
<name>A0ACC1TZS1_9AGAR</name>
<accession>A0ACC1TZS1</accession>
<gene>
    <name evidence="1" type="ORF">F5876DRAFT_76891</name>
</gene>
<dbReference type="Proteomes" id="UP001163835">
    <property type="component" value="Unassembled WGS sequence"/>
</dbReference>
<comment type="caution">
    <text evidence="1">The sequence shown here is derived from an EMBL/GenBank/DDBJ whole genome shotgun (WGS) entry which is preliminary data.</text>
</comment>